<dbReference type="InterPro" id="IPR034660">
    <property type="entry name" value="DinB/YfiT-like"/>
</dbReference>
<sequence length="185" mass="21683">MEAHYIDSITKQFRYYKSLGDKSFAILSENDIHRRQGEEQNSIAIIAKHMAGNMLSRFTNFLTEDGEKSWRDRDSEFEDTLQTKDEMIAYWEKGWKCLFNTLENLNPEDIAQIVYIRNEGHTALEALNRQMAHYAYHIGQIVCLAKMIKGNSWISLSIPKGDSDKFNKDKFNKGKSRRHFTDDYN</sequence>
<dbReference type="Proteomes" id="UP000829476">
    <property type="component" value="Chromosome"/>
</dbReference>
<dbReference type="Gene3D" id="1.20.120.450">
    <property type="entry name" value="dinb family like domain"/>
    <property type="match status" value="1"/>
</dbReference>
<protein>
    <submittedName>
        <fullName evidence="1">DUF1572 domain-containing protein</fullName>
    </submittedName>
</protein>
<organism evidence="1 2">
    <name type="scientific">Zhouia spongiae</name>
    <dbReference type="NCBI Taxonomy" id="2202721"/>
    <lineage>
        <taxon>Bacteria</taxon>
        <taxon>Pseudomonadati</taxon>
        <taxon>Bacteroidota</taxon>
        <taxon>Flavobacteriia</taxon>
        <taxon>Flavobacteriales</taxon>
        <taxon>Flavobacteriaceae</taxon>
        <taxon>Zhouia</taxon>
    </lineage>
</organism>
<gene>
    <name evidence="1" type="ORF">MQE36_16600</name>
</gene>
<dbReference type="RefSeq" id="WP_242937090.1">
    <property type="nucleotide sequence ID" value="NZ_CP094326.1"/>
</dbReference>
<dbReference type="InterPro" id="IPR011466">
    <property type="entry name" value="DUF1572"/>
</dbReference>
<keyword evidence="2" id="KW-1185">Reference proteome</keyword>
<evidence type="ECO:0000313" key="1">
    <source>
        <dbReference type="EMBL" id="UNY98684.1"/>
    </source>
</evidence>
<evidence type="ECO:0000313" key="2">
    <source>
        <dbReference type="Proteomes" id="UP000829476"/>
    </source>
</evidence>
<dbReference type="EMBL" id="CP094326">
    <property type="protein sequence ID" value="UNY98684.1"/>
    <property type="molecule type" value="Genomic_DNA"/>
</dbReference>
<dbReference type="SUPFAM" id="SSF109854">
    <property type="entry name" value="DinB/YfiT-like putative metalloenzymes"/>
    <property type="match status" value="1"/>
</dbReference>
<reference evidence="1 2" key="1">
    <citation type="journal article" date="2018" name="Int. J. Syst. Evol. Microbiol.">
        <title>Zhouia spongiae sp. nov., isolated from a marine sponge.</title>
        <authorList>
            <person name="Zhuang L."/>
            <person name="Lin B."/>
            <person name="Qin F."/>
            <person name="Luo L."/>
        </authorList>
    </citation>
    <scope>NUCLEOTIDE SEQUENCE [LARGE SCALE GENOMIC DNA]</scope>
    <source>
        <strain evidence="1 2">HN-Y44</strain>
    </source>
</reference>
<dbReference type="Pfam" id="PF07609">
    <property type="entry name" value="DUF1572"/>
    <property type="match status" value="1"/>
</dbReference>
<accession>A0ABY3YLG9</accession>
<name>A0ABY3YLG9_9FLAO</name>
<proteinExistence type="predicted"/>